<dbReference type="RefSeq" id="WP_387896495.1">
    <property type="nucleotide sequence ID" value="NZ_JBIAPK010000006.1"/>
</dbReference>
<evidence type="ECO:0000313" key="4">
    <source>
        <dbReference type="Proteomes" id="UP001601976"/>
    </source>
</evidence>
<evidence type="ECO:0000313" key="3">
    <source>
        <dbReference type="EMBL" id="MFF3341321.1"/>
    </source>
</evidence>
<accession>A0ABW6RIG3</accession>
<gene>
    <name evidence="3" type="ORF">ACFYWW_21700</name>
</gene>
<evidence type="ECO:0000259" key="2">
    <source>
        <dbReference type="Pfam" id="PF13546"/>
    </source>
</evidence>
<dbReference type="Pfam" id="PF13546">
    <property type="entry name" value="DDE_5"/>
    <property type="match status" value="1"/>
</dbReference>
<name>A0ABW6RIG3_9ACTN</name>
<comment type="caution">
    <text evidence="3">The sequence shown here is derived from an EMBL/GenBank/DDBJ whole genome shotgun (WGS) entry which is preliminary data.</text>
</comment>
<feature type="domain" description="Transposase IS701-like DDE" evidence="2">
    <location>
        <begin position="24"/>
        <end position="192"/>
    </location>
</feature>
<dbReference type="InterPro" id="IPR038721">
    <property type="entry name" value="IS701-like_DDE_dom"/>
</dbReference>
<sequence>MRVSLLPEVVPGEAFAEASYFRDELYVCLTVRGDEFFELADAVLCAPGAVRSTVDLTLLPEHRRGHGAMYDGLNHGRIDADRLRRCWPVCRCPASRTGGWSWRWTPRRGCGRTHRARRTGCSATSTAGRRRPRSSSPDGPTRSSRRWRWAPRPGGRSWTQILDAVRLGPADDATAVTATQLRNVVQRLIAAGQW</sequence>
<keyword evidence="4" id="KW-1185">Reference proteome</keyword>
<dbReference type="Proteomes" id="UP001601976">
    <property type="component" value="Unassembled WGS sequence"/>
</dbReference>
<organism evidence="3 4">
    <name type="scientific">Streptomyces flavidovirens</name>
    <dbReference type="NCBI Taxonomy" id="67298"/>
    <lineage>
        <taxon>Bacteria</taxon>
        <taxon>Bacillati</taxon>
        <taxon>Actinomycetota</taxon>
        <taxon>Actinomycetes</taxon>
        <taxon>Kitasatosporales</taxon>
        <taxon>Streptomycetaceae</taxon>
        <taxon>Streptomyces</taxon>
    </lineage>
</organism>
<protein>
    <submittedName>
        <fullName evidence="3">Transposase</fullName>
    </submittedName>
</protein>
<dbReference type="EMBL" id="JBIAPK010000006">
    <property type="protein sequence ID" value="MFF3341321.1"/>
    <property type="molecule type" value="Genomic_DNA"/>
</dbReference>
<proteinExistence type="predicted"/>
<evidence type="ECO:0000256" key="1">
    <source>
        <dbReference type="SAM" id="MobiDB-lite"/>
    </source>
</evidence>
<feature type="region of interest" description="Disordered" evidence="1">
    <location>
        <begin position="111"/>
        <end position="152"/>
    </location>
</feature>
<reference evidence="3 4" key="1">
    <citation type="submission" date="2024-10" db="EMBL/GenBank/DDBJ databases">
        <title>The Natural Products Discovery Center: Release of the First 8490 Sequenced Strains for Exploring Actinobacteria Biosynthetic Diversity.</title>
        <authorList>
            <person name="Kalkreuter E."/>
            <person name="Kautsar S.A."/>
            <person name="Yang D."/>
            <person name="Bader C.D."/>
            <person name="Teijaro C.N."/>
            <person name="Fluegel L."/>
            <person name="Davis C.M."/>
            <person name="Simpson J.R."/>
            <person name="Lauterbach L."/>
            <person name="Steele A.D."/>
            <person name="Gui C."/>
            <person name="Meng S."/>
            <person name="Li G."/>
            <person name="Viehrig K."/>
            <person name="Ye F."/>
            <person name="Su P."/>
            <person name="Kiefer A.F."/>
            <person name="Nichols A."/>
            <person name="Cepeda A.J."/>
            <person name="Yan W."/>
            <person name="Fan B."/>
            <person name="Jiang Y."/>
            <person name="Adhikari A."/>
            <person name="Zheng C.-J."/>
            <person name="Schuster L."/>
            <person name="Cowan T.M."/>
            <person name="Smanski M.J."/>
            <person name="Chevrette M.G."/>
            <person name="De Carvalho L.P.S."/>
            <person name="Shen B."/>
        </authorList>
    </citation>
    <scope>NUCLEOTIDE SEQUENCE [LARGE SCALE GENOMIC DNA]</scope>
    <source>
        <strain evidence="3 4">NPDC003029</strain>
    </source>
</reference>